<accession>A0A3F3QIL6</accession>
<name>A0A3F3QIL6_9EURO</name>
<keyword evidence="1" id="KW-1133">Transmembrane helix</keyword>
<keyword evidence="1" id="KW-0812">Transmembrane</keyword>
<dbReference type="Proteomes" id="UP000253729">
    <property type="component" value="Unassembled WGS sequence"/>
</dbReference>
<dbReference type="RefSeq" id="XP_026631989.1">
    <property type="nucleotide sequence ID" value="XM_026763987.1"/>
</dbReference>
<dbReference type="GeneID" id="38132343"/>
<evidence type="ECO:0000256" key="1">
    <source>
        <dbReference type="SAM" id="Phobius"/>
    </source>
</evidence>
<dbReference type="EMBL" id="KZ852032">
    <property type="protein sequence ID" value="RDH38967.1"/>
    <property type="molecule type" value="Genomic_DNA"/>
</dbReference>
<gene>
    <name evidence="2" type="ORF">BDQ94DRAFT_132097</name>
</gene>
<evidence type="ECO:0000313" key="2">
    <source>
        <dbReference type="EMBL" id="RDH38967.1"/>
    </source>
</evidence>
<evidence type="ECO:0000313" key="3">
    <source>
        <dbReference type="Proteomes" id="UP000253729"/>
    </source>
</evidence>
<sequence length="107" mass="12401">MARCQEGSLTIQFTWERGRERDWCEVSGYYLLCKCKFKMVVFGLDVKIVIVPSSHHIVELQHSVVWYKLLSYLSLFLSVCVCIFLSPESDHAVGQKEEKEKNIEGLD</sequence>
<feature type="transmembrane region" description="Helical" evidence="1">
    <location>
        <begin position="69"/>
        <end position="86"/>
    </location>
</feature>
<protein>
    <submittedName>
        <fullName evidence="2">Uncharacterized protein</fullName>
    </submittedName>
</protein>
<dbReference type="AlphaFoldDB" id="A0A3F3QIL6"/>
<reference evidence="2 3" key="1">
    <citation type="submission" date="2018-07" db="EMBL/GenBank/DDBJ databases">
        <title>The genomes of Aspergillus section Nigri reveals drivers in fungal speciation.</title>
        <authorList>
            <consortium name="DOE Joint Genome Institute"/>
            <person name="Vesth T.C."/>
            <person name="Nybo J."/>
            <person name="Theobald S."/>
            <person name="Brandl J."/>
            <person name="Frisvad J.C."/>
            <person name="Nielsen K.F."/>
            <person name="Lyhne E.K."/>
            <person name="Kogle M.E."/>
            <person name="Kuo A."/>
            <person name="Riley R."/>
            <person name="Clum A."/>
            <person name="Nolan M."/>
            <person name="Lipzen A."/>
            <person name="Salamov A."/>
            <person name="Henrissat B."/>
            <person name="Wiebenga A."/>
            <person name="De vries R.P."/>
            <person name="Grigoriev I.V."/>
            <person name="Mortensen U.H."/>
            <person name="Andersen M.R."/>
            <person name="Baker S.E."/>
        </authorList>
    </citation>
    <scope>NUCLEOTIDE SEQUENCE [LARGE SCALE GENOMIC DNA]</scope>
    <source>
        <strain evidence="2 3">CBS 139.54b</strain>
    </source>
</reference>
<keyword evidence="3" id="KW-1185">Reference proteome</keyword>
<keyword evidence="1" id="KW-0472">Membrane</keyword>
<organism evidence="2 3">
    <name type="scientific">Aspergillus welwitschiae</name>
    <dbReference type="NCBI Taxonomy" id="1341132"/>
    <lineage>
        <taxon>Eukaryota</taxon>
        <taxon>Fungi</taxon>
        <taxon>Dikarya</taxon>
        <taxon>Ascomycota</taxon>
        <taxon>Pezizomycotina</taxon>
        <taxon>Eurotiomycetes</taxon>
        <taxon>Eurotiomycetidae</taxon>
        <taxon>Eurotiales</taxon>
        <taxon>Aspergillaceae</taxon>
        <taxon>Aspergillus</taxon>
        <taxon>Aspergillus subgen. Circumdati</taxon>
    </lineage>
</organism>
<proteinExistence type="predicted"/>